<dbReference type="EMBL" id="SRLA01000002">
    <property type="protein sequence ID" value="TGE08128.1"/>
    <property type="molecule type" value="Genomic_DNA"/>
</dbReference>
<dbReference type="OrthoDB" id="1377073at2"/>
<dbReference type="AlphaFoldDB" id="A0A4Z0P848"/>
<organism evidence="1 2">
    <name type="scientific">Hymenobacter fodinae</name>
    <dbReference type="NCBI Taxonomy" id="2510796"/>
    <lineage>
        <taxon>Bacteria</taxon>
        <taxon>Pseudomonadati</taxon>
        <taxon>Bacteroidota</taxon>
        <taxon>Cytophagia</taxon>
        <taxon>Cytophagales</taxon>
        <taxon>Hymenobacteraceae</taxon>
        <taxon>Hymenobacter</taxon>
    </lineage>
</organism>
<keyword evidence="2" id="KW-1185">Reference proteome</keyword>
<sequence>MSYLLCTELYPSDKFYKEKYEQITLLPFPASGHILRKDASYPTFPDGDYEVCALVEMESQEYLQLQQHLVRNPHFILSPCISDTSFVYSQAFEKVAGDISRAQHASSYARKDGFGLLYIGLLNDGKSIIMYRLSI</sequence>
<dbReference type="RefSeq" id="WP_135433854.1">
    <property type="nucleotide sequence ID" value="NZ_SRLA01000002.1"/>
</dbReference>
<dbReference type="Proteomes" id="UP000298337">
    <property type="component" value="Unassembled WGS sequence"/>
</dbReference>
<gene>
    <name evidence="1" type="ORF">EU556_10375</name>
</gene>
<comment type="caution">
    <text evidence="1">The sequence shown here is derived from an EMBL/GenBank/DDBJ whole genome shotgun (WGS) entry which is preliminary data.</text>
</comment>
<accession>A0A4Z0P848</accession>
<protein>
    <submittedName>
        <fullName evidence="1">Uncharacterized protein</fullName>
    </submittedName>
</protein>
<reference evidence="1 2" key="1">
    <citation type="submission" date="2019-04" db="EMBL/GenBank/DDBJ databases">
        <authorList>
            <person name="Feng G."/>
            <person name="Zhang J."/>
            <person name="Zhu H."/>
        </authorList>
    </citation>
    <scope>NUCLEOTIDE SEQUENCE [LARGE SCALE GENOMIC DNA]</scope>
    <source>
        <strain evidence="1 2">92R-1</strain>
    </source>
</reference>
<proteinExistence type="predicted"/>
<name>A0A4Z0P848_9BACT</name>
<evidence type="ECO:0000313" key="1">
    <source>
        <dbReference type="EMBL" id="TGE08128.1"/>
    </source>
</evidence>
<evidence type="ECO:0000313" key="2">
    <source>
        <dbReference type="Proteomes" id="UP000298337"/>
    </source>
</evidence>